<dbReference type="AlphaFoldDB" id="A0A940S479"/>
<name>A0A940S479_9RHOB</name>
<evidence type="ECO:0000313" key="4">
    <source>
        <dbReference type="Proteomes" id="UP000675940"/>
    </source>
</evidence>
<evidence type="ECO:0000259" key="2">
    <source>
        <dbReference type="Pfam" id="PF14240"/>
    </source>
</evidence>
<reference evidence="3" key="1">
    <citation type="submission" date="2021-03" db="EMBL/GenBank/DDBJ databases">
        <title>Sagittula salina sp. nov. strain M10.9X isolated from the marine waste.</title>
        <authorList>
            <person name="Satari L."/>
            <person name="Molina-Menor E."/>
            <person name="Vidal-Verdu A."/>
            <person name="Pascual J."/>
            <person name="Pereto J."/>
            <person name="Porcar M."/>
        </authorList>
    </citation>
    <scope>NUCLEOTIDE SEQUENCE</scope>
    <source>
        <strain evidence="3">M10.9X</strain>
    </source>
</reference>
<dbReference type="RefSeq" id="WP_209361753.1">
    <property type="nucleotide sequence ID" value="NZ_JAGISH010000008.1"/>
</dbReference>
<evidence type="ECO:0000256" key="1">
    <source>
        <dbReference type="SAM" id="SignalP"/>
    </source>
</evidence>
<dbReference type="InterPro" id="IPR025924">
    <property type="entry name" value="YHYH_dom"/>
</dbReference>
<sequence length="252" mass="27061">MRSPIPATLISTTLAIILGAAPLAAQNGVTITTRGGQTCISSNGLPDHATGKFPNRGNPHAIRQQNTRVCVPSNPKKGSSPQPVQTPGIATNGVIIRPDTADYYDAASPRRHSRDPASGWLLEAMGARDALGLDNQNAHVDERGLYHYHGMPPALTGVSDTSLIGYAADGFPIHYIGSKARPAWMLKQGSRRTAPGGRHDGTYVEDYEHIRGAGNLDECNGATVNGHYLYFATDGFPFFPRCLYGTQITRIR</sequence>
<proteinExistence type="predicted"/>
<protein>
    <submittedName>
        <fullName evidence="3">YHYH protein</fullName>
    </submittedName>
</protein>
<feature type="domain" description="YHYH" evidence="2">
    <location>
        <begin position="71"/>
        <end position="245"/>
    </location>
</feature>
<keyword evidence="1" id="KW-0732">Signal</keyword>
<feature type="signal peptide" evidence="1">
    <location>
        <begin position="1"/>
        <end position="25"/>
    </location>
</feature>
<feature type="chain" id="PRO_5038140740" evidence="1">
    <location>
        <begin position="26"/>
        <end position="252"/>
    </location>
</feature>
<organism evidence="3 4">
    <name type="scientific">Sagittula salina</name>
    <dbReference type="NCBI Taxonomy" id="2820268"/>
    <lineage>
        <taxon>Bacteria</taxon>
        <taxon>Pseudomonadati</taxon>
        <taxon>Pseudomonadota</taxon>
        <taxon>Alphaproteobacteria</taxon>
        <taxon>Rhodobacterales</taxon>
        <taxon>Roseobacteraceae</taxon>
        <taxon>Sagittula</taxon>
    </lineage>
</organism>
<comment type="caution">
    <text evidence="3">The sequence shown here is derived from an EMBL/GenBank/DDBJ whole genome shotgun (WGS) entry which is preliminary data.</text>
</comment>
<keyword evidence="4" id="KW-1185">Reference proteome</keyword>
<dbReference type="Proteomes" id="UP000675940">
    <property type="component" value="Unassembled WGS sequence"/>
</dbReference>
<gene>
    <name evidence="3" type="ORF">J5474_15120</name>
</gene>
<evidence type="ECO:0000313" key="3">
    <source>
        <dbReference type="EMBL" id="MBP0483814.1"/>
    </source>
</evidence>
<dbReference type="Pfam" id="PF14240">
    <property type="entry name" value="YHYH"/>
    <property type="match status" value="1"/>
</dbReference>
<accession>A0A940S479</accession>
<dbReference type="EMBL" id="JAGISH010000008">
    <property type="protein sequence ID" value="MBP0483814.1"/>
    <property type="molecule type" value="Genomic_DNA"/>
</dbReference>